<sequence length="501" mass="52874">MELFNNLLLGFDTALTLANLGYCLFGVFIGTAVGVLPGLGPIATIAMLLPATFGLPPISALIMLAGIYYGAQYGGSTTAILVNLPGESSSVVTAIDGYQMARNGRAGKALATAAIGSFFAGTVATLLLALFAPPLADLALKFGPAEYFSLMVLGLVASVVLASGSLLNAIGMVILGLLLGLVGSDVNTGAARYTFDMPELADGINFVIVAMGMFGIGEIVRNLESEETRTLVMKKVTGLMLTKEDFKRIIAPVFRGTVLGSALGILPGGGAMLASFAAYSIEKKVSKNSKEFGKGAIEGVAAPESANNAGAQTSFIPMLTLGIPSNPVMALMIGAMIIQGIQPGPAVMTEQPTLFWGLIASMWVGNFFLIVLNLPMIGLWVRMIMVPYHHLFPAILMFCAIGVFSLNNSDFDVYLMALFGLFGYICAKLQAEPAPMLLGFIIGPMMEEYLRRALLLSRSDPMVFIDRPISATMLALAALALAVVLLPSLRKKREEAFKEEG</sequence>
<dbReference type="EMBL" id="BMDI01000003">
    <property type="protein sequence ID" value="GGI21439.1"/>
    <property type="molecule type" value="Genomic_DNA"/>
</dbReference>
<feature type="transmembrane region" description="Helical" evidence="1">
    <location>
        <begin position="42"/>
        <end position="69"/>
    </location>
</feature>
<dbReference type="InterPro" id="IPR002823">
    <property type="entry name" value="DUF112_TM"/>
</dbReference>
<proteinExistence type="predicted"/>
<feature type="transmembrane region" description="Helical" evidence="1">
    <location>
        <begin position="152"/>
        <end position="182"/>
    </location>
</feature>
<keyword evidence="1" id="KW-0472">Membrane</keyword>
<evidence type="ECO:0000313" key="4">
    <source>
        <dbReference type="Proteomes" id="UP000642180"/>
    </source>
</evidence>
<reference evidence="4" key="1">
    <citation type="journal article" date="2019" name="Int. J. Syst. Evol. Microbiol.">
        <title>The Global Catalogue of Microorganisms (GCM) 10K type strain sequencing project: providing services to taxonomists for standard genome sequencing and annotation.</title>
        <authorList>
            <consortium name="The Broad Institute Genomics Platform"/>
            <consortium name="The Broad Institute Genome Sequencing Center for Infectious Disease"/>
            <person name="Wu L."/>
            <person name="Ma J."/>
        </authorList>
    </citation>
    <scope>NUCLEOTIDE SEQUENCE [LARGE SCALE GENOMIC DNA]</scope>
    <source>
        <strain evidence="4">CCM 2767</strain>
    </source>
</reference>
<evidence type="ECO:0000256" key="1">
    <source>
        <dbReference type="SAM" id="Phobius"/>
    </source>
</evidence>
<organism evidence="3 4">
    <name type="scientific">Oxalicibacterium faecigallinarum</name>
    <dbReference type="NCBI Taxonomy" id="573741"/>
    <lineage>
        <taxon>Bacteria</taxon>
        <taxon>Pseudomonadati</taxon>
        <taxon>Pseudomonadota</taxon>
        <taxon>Betaproteobacteria</taxon>
        <taxon>Burkholderiales</taxon>
        <taxon>Oxalobacteraceae</taxon>
        <taxon>Oxalicibacterium</taxon>
    </lineage>
</organism>
<dbReference type="PANTHER" id="PTHR35342">
    <property type="entry name" value="TRICARBOXYLIC TRANSPORT PROTEIN"/>
    <property type="match status" value="1"/>
</dbReference>
<feature type="domain" description="DUF112" evidence="2">
    <location>
        <begin position="20"/>
        <end position="438"/>
    </location>
</feature>
<feature type="transmembrane region" description="Helical" evidence="1">
    <location>
        <begin position="354"/>
        <end position="374"/>
    </location>
</feature>
<evidence type="ECO:0000313" key="3">
    <source>
        <dbReference type="EMBL" id="GGI21439.1"/>
    </source>
</evidence>
<feature type="transmembrane region" description="Helical" evidence="1">
    <location>
        <begin position="470"/>
        <end position="489"/>
    </location>
</feature>
<comment type="caution">
    <text evidence="3">The sequence shown here is derived from an EMBL/GenBank/DDBJ whole genome shotgun (WGS) entry which is preliminary data.</text>
</comment>
<feature type="transmembrane region" description="Helical" evidence="1">
    <location>
        <begin position="7"/>
        <end position="36"/>
    </location>
</feature>
<dbReference type="Pfam" id="PF01970">
    <property type="entry name" value="TctA"/>
    <property type="match status" value="1"/>
</dbReference>
<protein>
    <recommendedName>
        <fullName evidence="2">DUF112 domain-containing protein</fullName>
    </recommendedName>
</protein>
<dbReference type="RefSeq" id="WP_188382111.1">
    <property type="nucleotide sequence ID" value="NZ_BMDI01000003.1"/>
</dbReference>
<feature type="transmembrane region" description="Helical" evidence="1">
    <location>
        <begin position="386"/>
        <end position="405"/>
    </location>
</feature>
<keyword evidence="4" id="KW-1185">Reference proteome</keyword>
<keyword evidence="1" id="KW-1133">Transmembrane helix</keyword>
<accession>A0A8J3AS17</accession>
<feature type="transmembrane region" description="Helical" evidence="1">
    <location>
        <begin position="109"/>
        <end position="132"/>
    </location>
</feature>
<feature type="transmembrane region" description="Helical" evidence="1">
    <location>
        <begin position="258"/>
        <end position="281"/>
    </location>
</feature>
<feature type="transmembrane region" description="Helical" evidence="1">
    <location>
        <begin position="203"/>
        <end position="223"/>
    </location>
</feature>
<evidence type="ECO:0000259" key="2">
    <source>
        <dbReference type="Pfam" id="PF01970"/>
    </source>
</evidence>
<name>A0A8J3AS17_9BURK</name>
<dbReference type="PANTHER" id="PTHR35342:SF5">
    <property type="entry name" value="TRICARBOXYLIC TRANSPORT PROTEIN"/>
    <property type="match status" value="1"/>
</dbReference>
<keyword evidence="1" id="KW-0812">Transmembrane</keyword>
<dbReference type="Proteomes" id="UP000642180">
    <property type="component" value="Unassembled WGS sequence"/>
</dbReference>
<gene>
    <name evidence="3" type="ORF">GCM10008066_29070</name>
</gene>
<dbReference type="AlphaFoldDB" id="A0A8J3AS17"/>